<gene>
    <name evidence="1" type="ORF">HPB49_015648</name>
</gene>
<name>A0ACB8CSA8_DERSI</name>
<protein>
    <submittedName>
        <fullName evidence="1">Uncharacterized protein</fullName>
    </submittedName>
</protein>
<accession>A0ACB8CSA8</accession>
<organism evidence="1 2">
    <name type="scientific">Dermacentor silvarum</name>
    <name type="common">Tick</name>
    <dbReference type="NCBI Taxonomy" id="543639"/>
    <lineage>
        <taxon>Eukaryota</taxon>
        <taxon>Metazoa</taxon>
        <taxon>Ecdysozoa</taxon>
        <taxon>Arthropoda</taxon>
        <taxon>Chelicerata</taxon>
        <taxon>Arachnida</taxon>
        <taxon>Acari</taxon>
        <taxon>Parasitiformes</taxon>
        <taxon>Ixodida</taxon>
        <taxon>Ixodoidea</taxon>
        <taxon>Ixodidae</taxon>
        <taxon>Rhipicephalinae</taxon>
        <taxon>Dermacentor</taxon>
    </lineage>
</organism>
<proteinExistence type="predicted"/>
<evidence type="ECO:0000313" key="1">
    <source>
        <dbReference type="EMBL" id="KAH7949823.1"/>
    </source>
</evidence>
<keyword evidence="2" id="KW-1185">Reference proteome</keyword>
<dbReference type="EMBL" id="CM023474">
    <property type="protein sequence ID" value="KAH7949823.1"/>
    <property type="molecule type" value="Genomic_DNA"/>
</dbReference>
<sequence length="859" mass="94922">MDVKEDDNVCIVCWREIHVYAIGLCDHPVCHECSTRMRVLCRKSECPICRRNLPKVIFVKECRPYEELNKRLYQVDVRPQICFEDESVRQAYRELLDNRCKYCPPVPGKPAPTFGNFGMLRNHVRKEHSRTYCDLCVEHLKIFPGERTAYTRRDMARHQSQGDLDDTSHKGHPLCKFCDVRYFDNDELYRHLRRDHYYCHFCGDDYRLQYYRNYEYLRAHFREEHFLCEEGDCRNETFTAAFRSEIDLKAHRAQQHNRLLTKAQAKQARTLDLEFAVTPRASANSHSSSGYYDDSGSHGRRPLRQPRSGRGPPPDTSRDEQMARNLLGAQSRSQGSQNLNMTWELQPPVDYRCEKEFPQLGSDGAAAASSASSGYKTATDPFPVAASSYPPRKPDKVNVNSVDEFPSLNPSSSSATQQGPAVPQTTGMVSLRKATKAQPKGQANGIPPGRGSVTKQQQQRKDANNNGTGGKSVTNWLAQASGDRGLAKPQLPTASVVVKARPAPEPAKANKPASKASSKMALEEDFPTLATRNIARISISSSPTPPPQSEPPWNTGKLAKAKKKKKAEDTKQTESSQTPPAAEINNNSTDSTAKAAAVARKQSSDTSTESTTPSTAAPTNNLLQLISAARKGTTIQTPPSPTPELASDGDTSDSDERPPRLTVSDFPSLNGRPTAIAAPPPGFGKPKPPPGFARPSACDAPMGTLSSLVTATTTPASPAVPPQYMPPAGFQQRNLSLIQDVQRILDKRSEDGLFTKFKSLSGSFRQGVLTADEYFARCIELFGSEKEFIAVFPELLFLLPDIRKQQELMATFNAHRRAQAATSGALPKGSPVQLLVCATCQQVLSAEDFRSHRTMHDPS</sequence>
<dbReference type="Proteomes" id="UP000821865">
    <property type="component" value="Chromosome 5"/>
</dbReference>
<comment type="caution">
    <text evidence="1">The sequence shown here is derived from an EMBL/GenBank/DDBJ whole genome shotgun (WGS) entry which is preliminary data.</text>
</comment>
<reference evidence="1" key="1">
    <citation type="submission" date="2020-05" db="EMBL/GenBank/DDBJ databases">
        <title>Large-scale comparative analyses of tick genomes elucidate their genetic diversity and vector capacities.</title>
        <authorList>
            <person name="Jia N."/>
            <person name="Wang J."/>
            <person name="Shi W."/>
            <person name="Du L."/>
            <person name="Sun Y."/>
            <person name="Zhan W."/>
            <person name="Jiang J."/>
            <person name="Wang Q."/>
            <person name="Zhang B."/>
            <person name="Ji P."/>
            <person name="Sakyi L.B."/>
            <person name="Cui X."/>
            <person name="Yuan T."/>
            <person name="Jiang B."/>
            <person name="Yang W."/>
            <person name="Lam T.T.-Y."/>
            <person name="Chang Q."/>
            <person name="Ding S."/>
            <person name="Wang X."/>
            <person name="Zhu J."/>
            <person name="Ruan X."/>
            <person name="Zhao L."/>
            <person name="Wei J."/>
            <person name="Que T."/>
            <person name="Du C."/>
            <person name="Cheng J."/>
            <person name="Dai P."/>
            <person name="Han X."/>
            <person name="Huang E."/>
            <person name="Gao Y."/>
            <person name="Liu J."/>
            <person name="Shao H."/>
            <person name="Ye R."/>
            <person name="Li L."/>
            <person name="Wei W."/>
            <person name="Wang X."/>
            <person name="Wang C."/>
            <person name="Yang T."/>
            <person name="Huo Q."/>
            <person name="Li W."/>
            <person name="Guo W."/>
            <person name="Chen H."/>
            <person name="Zhou L."/>
            <person name="Ni X."/>
            <person name="Tian J."/>
            <person name="Zhou Y."/>
            <person name="Sheng Y."/>
            <person name="Liu T."/>
            <person name="Pan Y."/>
            <person name="Xia L."/>
            <person name="Li J."/>
            <person name="Zhao F."/>
            <person name="Cao W."/>
        </authorList>
    </citation>
    <scope>NUCLEOTIDE SEQUENCE</scope>
    <source>
        <strain evidence="1">Dsil-2018</strain>
    </source>
</reference>
<evidence type="ECO:0000313" key="2">
    <source>
        <dbReference type="Proteomes" id="UP000821865"/>
    </source>
</evidence>